<sequence length="678" mass="76208">MDVPMSSEMFQGQAHIYKHAFSFANSMVLGCAIQLGIPDVIHSHKQPMTLSQLVSELKLPPAKSDAIHRLMRLLVYSGFFATTEFLDQNSESQQGYVLTPSSKLLLKSEIPNLSPFARAMVDPVMVNPWQSLGDWFLGNETTPFETAHGTPMWQFCDQNPRFNNVFNEAMASDSQMMCLVVKDCKQVFQDMDSLVDVGGGTGIIANTILAAFPHLKCTVLDLPHVVANMPDTENLKYVGGDMFHSIPSADAILFKHVMHNWSDENCVKILKRCREAIKDKNEGRKGKVLIIDMVLDRDEEAANMTEVKLIFDVLMMVLVTGRERTEKEWENLFLEAGFMSYKITPLFGLRSLIELMETHNNVERASELFKAQAHIYKHAFAYANSMALNCAIQLRLPDIIHYHKKPITLPDLLSALKLPSSKLNGIHRLMRLLVHSQFFDITKLEENSETEGYVLTTSSRLLLKSEIPNLSPCVRVMVDPVLVTPWQLLGEWFHKNEEATPFETAHGVPLWDFCAQNPIFDRVFNEGMASDSQMMRLVVKDCREVFEGLNSLVDVGGSTGIVAKTILEAVPHLKCTVLDLPHVVANMPQSENLIYVGGKMFQSIPHADAILLKKRNLAAFPHLKCTMLDLLHVIAKMPQTENLKYVGGRKGKVLIIGMVLDRDEEEADMTEVKLISLA</sequence>
<comment type="catalytic activity">
    <reaction evidence="12">
        <text>rhamnetin + S-adenosyl-L-methionine = 7,4'-O-dimethylquercetin + S-adenosyl-L-homocysteine + H(+)</text>
        <dbReference type="Rhea" id="RHEA:74731"/>
        <dbReference type="ChEBI" id="CHEBI:15378"/>
        <dbReference type="ChEBI" id="CHEBI:57856"/>
        <dbReference type="ChEBI" id="CHEBI:59789"/>
        <dbReference type="ChEBI" id="CHEBI:192706"/>
        <dbReference type="ChEBI" id="CHEBI:194068"/>
    </reaction>
    <physiologicalReaction direction="left-to-right" evidence="12">
        <dbReference type="Rhea" id="RHEA:74732"/>
    </physiologicalReaction>
</comment>
<name>A0A9J6AEE4_SOLCO</name>
<evidence type="ECO:0000256" key="26">
    <source>
        <dbReference type="ARBA" id="ARBA00082343"/>
    </source>
</evidence>
<evidence type="ECO:0000256" key="12">
    <source>
        <dbReference type="ARBA" id="ARBA00052350"/>
    </source>
</evidence>
<dbReference type="InterPro" id="IPR036390">
    <property type="entry name" value="WH_DNA-bd_sf"/>
</dbReference>
<feature type="domain" description="O-methyltransferase C-terminal" evidence="27">
    <location>
        <begin position="486"/>
        <end position="672"/>
    </location>
</feature>
<comment type="catalytic activity">
    <reaction evidence="8">
        <text>isorhamnetin + S-adenosyl-L-methionine = 3',4'-O-dimethylquercetin + S-adenosyl-L-homocysteine + 2 H(+)</text>
        <dbReference type="Rhea" id="RHEA:74723"/>
        <dbReference type="ChEBI" id="CHEBI:15378"/>
        <dbReference type="ChEBI" id="CHEBI:57856"/>
        <dbReference type="ChEBI" id="CHEBI:59789"/>
        <dbReference type="ChEBI" id="CHEBI:144055"/>
        <dbReference type="ChEBI" id="CHEBI:194064"/>
    </reaction>
    <physiologicalReaction direction="left-to-right" evidence="8">
        <dbReference type="Rhea" id="RHEA:74724"/>
    </physiologicalReaction>
</comment>
<dbReference type="InterPro" id="IPR012967">
    <property type="entry name" value="COMT_dimerisation"/>
</dbReference>
<comment type="pathway">
    <text evidence="4">Flavonoid metabolism.</text>
</comment>
<dbReference type="Pfam" id="PF00891">
    <property type="entry name" value="Methyltransf_2"/>
    <property type="match status" value="2"/>
</dbReference>
<dbReference type="PROSITE" id="PS51683">
    <property type="entry name" value="SAM_OMT_II"/>
    <property type="match status" value="2"/>
</dbReference>
<comment type="catalytic activity">
    <reaction evidence="10">
        <text>3',4',5'-O-trimethylmyricetin + S-adenosyl-L-methionine = 7,3',4',5'-O-tetramethylmyricetin + S-adenosyl-L-homocysteine</text>
        <dbReference type="Rhea" id="RHEA:74739"/>
        <dbReference type="ChEBI" id="CHEBI:57856"/>
        <dbReference type="ChEBI" id="CHEBI:59789"/>
        <dbReference type="ChEBI" id="CHEBI:194070"/>
        <dbReference type="ChEBI" id="CHEBI:194071"/>
    </reaction>
    <physiologicalReaction direction="left-to-right" evidence="10">
        <dbReference type="Rhea" id="RHEA:74740"/>
    </physiologicalReaction>
</comment>
<dbReference type="Proteomes" id="UP000824120">
    <property type="component" value="Chromosome 2"/>
</dbReference>
<comment type="catalytic activity">
    <reaction evidence="6">
        <text>syringetin + S-adenosyl-L-methionine = 7,3',5'-O-trimethylmyricetin + S-adenosyl-L-homocysteine + H(+)</text>
        <dbReference type="Rhea" id="RHEA:74735"/>
        <dbReference type="ChEBI" id="CHEBI:15378"/>
        <dbReference type="ChEBI" id="CHEBI:57856"/>
        <dbReference type="ChEBI" id="CHEBI:58412"/>
        <dbReference type="ChEBI" id="CHEBI:59789"/>
        <dbReference type="ChEBI" id="CHEBI:194069"/>
    </reaction>
    <physiologicalReaction direction="left-to-right" evidence="6">
        <dbReference type="Rhea" id="RHEA:74736"/>
    </physiologicalReaction>
</comment>
<gene>
    <name evidence="29" type="ORF">H5410_007716</name>
</gene>
<accession>A0A9J6AEE4</accession>
<dbReference type="EC" id="2.1.1.82" evidence="16"/>
<dbReference type="EMBL" id="JACXVP010000002">
    <property type="protein sequence ID" value="KAG5622498.1"/>
    <property type="molecule type" value="Genomic_DNA"/>
</dbReference>
<evidence type="ECO:0000256" key="21">
    <source>
        <dbReference type="ARBA" id="ARBA00077867"/>
    </source>
</evidence>
<dbReference type="AlphaFoldDB" id="A0A9J6AEE4"/>
<evidence type="ECO:0000256" key="1">
    <source>
        <dbReference type="ARBA" id="ARBA00022603"/>
    </source>
</evidence>
<dbReference type="SUPFAM" id="SSF53335">
    <property type="entry name" value="S-adenosyl-L-methionine-dependent methyltransferases"/>
    <property type="match status" value="2"/>
</dbReference>
<dbReference type="FunFam" id="3.40.50.150:FF:000057">
    <property type="entry name" value="O-methyltransferase ZRP4"/>
    <property type="match status" value="1"/>
</dbReference>
<comment type="similarity">
    <text evidence="5">Belongs to the class I-like SAM-binding methyltransferase superfamily. Cation-independent O-methyltransferase family. COMT subfamily.</text>
</comment>
<keyword evidence="30" id="KW-1185">Reference proteome</keyword>
<dbReference type="SUPFAM" id="SSF46785">
    <property type="entry name" value="Winged helix' DNA-binding domain"/>
    <property type="match status" value="2"/>
</dbReference>
<protein>
    <recommendedName>
        <fullName evidence="17">Myricetin 7/4'-O-methyltransferase 2</fullName>
        <ecNumber evidence="15">2.1.1.155</ecNumber>
        <ecNumber evidence="16">2.1.1.82</ecNumber>
    </recommendedName>
    <alternativeName>
        <fullName evidence="19">3',4',5'-trimethyl myricetin 7-O-methyltransferase</fullName>
    </alternativeName>
    <alternativeName>
        <fullName evidence="21">3',5'-dimethyl myricetin 7-O-methyltransferase</fullName>
    </alternativeName>
    <alternativeName>
        <fullName evidence="24">3'-methyl quercetin 4'-O-methyltransferase</fullName>
    </alternativeName>
    <alternativeName>
        <fullName evidence="23">3-methyl quercetin 7-O-methyltransferase</fullName>
    </alternativeName>
    <alternativeName>
        <fullName evidence="25">4'-methyl kaempferol 7-O-methyltransferase</fullName>
    </alternativeName>
    <alternativeName>
        <fullName evidence="26">7-methyl quercetin 4'-O-methyltransferase</fullName>
    </alternativeName>
    <alternativeName>
        <fullName evidence="22">Kaempferol 4'-O-methyltransferase</fullName>
    </alternativeName>
    <alternativeName>
        <fullName evidence="18">Myricetin 7-O-methyltransferase</fullName>
    </alternativeName>
    <alternativeName>
        <fullName evidence="20">Quercetin 7-O-methyltransferase</fullName>
    </alternativeName>
</protein>
<reference evidence="29 30" key="1">
    <citation type="submission" date="2020-09" db="EMBL/GenBank/DDBJ databases">
        <title>De no assembly of potato wild relative species, Solanum commersonii.</title>
        <authorList>
            <person name="Cho K."/>
        </authorList>
    </citation>
    <scope>NUCLEOTIDE SEQUENCE [LARGE SCALE GENOMIC DNA]</scope>
    <source>
        <strain evidence="29">LZ3.2</strain>
        <tissue evidence="29">Leaf</tissue>
    </source>
</reference>
<evidence type="ECO:0000256" key="10">
    <source>
        <dbReference type="ARBA" id="ARBA00051617"/>
    </source>
</evidence>
<dbReference type="GO" id="GO:0032259">
    <property type="term" value="P:methylation"/>
    <property type="evidence" value="ECO:0007669"/>
    <property type="project" value="UniProtKB-KW"/>
</dbReference>
<dbReference type="Gene3D" id="1.10.10.10">
    <property type="entry name" value="Winged helix-like DNA-binding domain superfamily/Winged helix DNA-binding domain"/>
    <property type="match status" value="2"/>
</dbReference>
<evidence type="ECO:0000256" key="5">
    <source>
        <dbReference type="ARBA" id="ARBA00034481"/>
    </source>
</evidence>
<feature type="domain" description="O-methyltransferase dimerisation" evidence="28">
    <location>
        <begin position="18"/>
        <end position="108"/>
    </location>
</feature>
<evidence type="ECO:0000256" key="9">
    <source>
        <dbReference type="ARBA" id="ARBA00050947"/>
    </source>
</evidence>
<dbReference type="InterPro" id="IPR036388">
    <property type="entry name" value="WH-like_DNA-bd_sf"/>
</dbReference>
<evidence type="ECO:0000256" key="19">
    <source>
        <dbReference type="ARBA" id="ARBA00076529"/>
    </source>
</evidence>
<dbReference type="GO" id="GO:0046983">
    <property type="term" value="F:protein dimerization activity"/>
    <property type="evidence" value="ECO:0007669"/>
    <property type="project" value="InterPro"/>
</dbReference>
<evidence type="ECO:0000259" key="28">
    <source>
        <dbReference type="Pfam" id="PF08100"/>
    </source>
</evidence>
<dbReference type="Gene3D" id="3.40.50.150">
    <property type="entry name" value="Vaccinia Virus protein VP39"/>
    <property type="match status" value="2"/>
</dbReference>
<dbReference type="GO" id="GO:0030757">
    <property type="term" value="F:3-methylquercitin 7-O-methyltransferase activity"/>
    <property type="evidence" value="ECO:0007669"/>
    <property type="project" value="UniProtKB-EC"/>
</dbReference>
<comment type="catalytic activity">
    <reaction evidence="14">
        <text>myricetin + S-adenosyl-L-methionine = 7-O-methylmyricetin + S-adenosyl-L-homocysteine + H(+)</text>
        <dbReference type="Rhea" id="RHEA:74719"/>
        <dbReference type="ChEBI" id="CHEBI:15378"/>
        <dbReference type="ChEBI" id="CHEBI:57856"/>
        <dbReference type="ChEBI" id="CHEBI:58395"/>
        <dbReference type="ChEBI" id="CHEBI:59789"/>
        <dbReference type="ChEBI" id="CHEBI:194065"/>
    </reaction>
    <physiologicalReaction direction="left-to-right" evidence="14">
        <dbReference type="Rhea" id="RHEA:74720"/>
    </physiologicalReaction>
</comment>
<organism evidence="29 30">
    <name type="scientific">Solanum commersonii</name>
    <name type="common">Commerson's wild potato</name>
    <name type="synonym">Commerson's nightshade</name>
    <dbReference type="NCBI Taxonomy" id="4109"/>
    <lineage>
        <taxon>Eukaryota</taxon>
        <taxon>Viridiplantae</taxon>
        <taxon>Streptophyta</taxon>
        <taxon>Embryophyta</taxon>
        <taxon>Tracheophyta</taxon>
        <taxon>Spermatophyta</taxon>
        <taxon>Magnoliopsida</taxon>
        <taxon>eudicotyledons</taxon>
        <taxon>Gunneridae</taxon>
        <taxon>Pentapetalae</taxon>
        <taxon>asterids</taxon>
        <taxon>lamiids</taxon>
        <taxon>Solanales</taxon>
        <taxon>Solanaceae</taxon>
        <taxon>Solanoideae</taxon>
        <taxon>Solaneae</taxon>
        <taxon>Solanum</taxon>
    </lineage>
</organism>
<evidence type="ECO:0000256" key="13">
    <source>
        <dbReference type="ARBA" id="ARBA00052645"/>
    </source>
</evidence>
<evidence type="ECO:0000256" key="24">
    <source>
        <dbReference type="ARBA" id="ARBA00081707"/>
    </source>
</evidence>
<evidence type="ECO:0000313" key="30">
    <source>
        <dbReference type="Proteomes" id="UP000824120"/>
    </source>
</evidence>
<evidence type="ECO:0000256" key="23">
    <source>
        <dbReference type="ARBA" id="ARBA00081209"/>
    </source>
</evidence>
<comment type="catalytic activity">
    <reaction evidence="7">
        <text>3',4',5,7-tetrahydroxy-3-methoxyflavone + S-adenosyl-L-methionine = 3',4',5-trihydroxy-3,7-dimethoxyflavone + S-adenosyl-L-homocysteine + H(+)</text>
        <dbReference type="Rhea" id="RHEA:16181"/>
        <dbReference type="ChEBI" id="CHEBI:15378"/>
        <dbReference type="ChEBI" id="CHEBI:57856"/>
        <dbReference type="ChEBI" id="CHEBI:57928"/>
        <dbReference type="ChEBI" id="CHEBI:59789"/>
        <dbReference type="ChEBI" id="CHEBI:77710"/>
        <dbReference type="EC" id="2.1.1.82"/>
    </reaction>
    <physiologicalReaction direction="left-to-right" evidence="7">
        <dbReference type="Rhea" id="RHEA:16182"/>
    </physiologicalReaction>
</comment>
<feature type="domain" description="O-methyltransferase dimerisation" evidence="28">
    <location>
        <begin position="377"/>
        <end position="465"/>
    </location>
</feature>
<evidence type="ECO:0000256" key="18">
    <source>
        <dbReference type="ARBA" id="ARBA00075037"/>
    </source>
</evidence>
<evidence type="ECO:0000313" key="29">
    <source>
        <dbReference type="EMBL" id="KAG5622498.1"/>
    </source>
</evidence>
<keyword evidence="1" id="KW-0489">Methyltransferase</keyword>
<comment type="catalytic activity">
    <reaction evidence="13">
        <text>kaempferol + S-adenosyl-L-methionine = kaempferide + S-adenosyl-L-homocysteine + H(+)</text>
        <dbReference type="Rhea" id="RHEA:15105"/>
        <dbReference type="ChEBI" id="CHEBI:15378"/>
        <dbReference type="ChEBI" id="CHEBI:57856"/>
        <dbReference type="ChEBI" id="CHEBI:58573"/>
        <dbReference type="ChEBI" id="CHEBI:58925"/>
        <dbReference type="ChEBI" id="CHEBI:59789"/>
        <dbReference type="EC" id="2.1.1.155"/>
    </reaction>
    <physiologicalReaction direction="left-to-right" evidence="13">
        <dbReference type="Rhea" id="RHEA:15106"/>
    </physiologicalReaction>
</comment>
<feature type="domain" description="O-methyltransferase C-terminal" evidence="27">
    <location>
        <begin position="129"/>
        <end position="338"/>
    </location>
</feature>
<proteinExistence type="inferred from homology"/>
<evidence type="ECO:0000256" key="14">
    <source>
        <dbReference type="ARBA" id="ARBA00052954"/>
    </source>
</evidence>
<evidence type="ECO:0000256" key="22">
    <source>
        <dbReference type="ARBA" id="ARBA00079780"/>
    </source>
</evidence>
<evidence type="ECO:0000256" key="4">
    <source>
        <dbReference type="ARBA" id="ARBA00034479"/>
    </source>
</evidence>
<comment type="caution">
    <text evidence="29">The sequence shown here is derived from an EMBL/GenBank/DDBJ whole genome shotgun (WGS) entry which is preliminary data.</text>
</comment>
<evidence type="ECO:0000256" key="2">
    <source>
        <dbReference type="ARBA" id="ARBA00022679"/>
    </source>
</evidence>
<evidence type="ECO:0000256" key="8">
    <source>
        <dbReference type="ARBA" id="ARBA00050865"/>
    </source>
</evidence>
<dbReference type="InterPro" id="IPR016461">
    <property type="entry name" value="COMT-like"/>
</dbReference>
<keyword evidence="3" id="KW-0949">S-adenosyl-L-methionine</keyword>
<dbReference type="Pfam" id="PF08100">
    <property type="entry name" value="Dimerisation"/>
    <property type="match status" value="2"/>
</dbReference>
<evidence type="ECO:0000256" key="3">
    <source>
        <dbReference type="ARBA" id="ARBA00022691"/>
    </source>
</evidence>
<evidence type="ECO:0000256" key="15">
    <source>
        <dbReference type="ARBA" id="ARBA00066353"/>
    </source>
</evidence>
<evidence type="ECO:0000256" key="16">
    <source>
        <dbReference type="ARBA" id="ARBA00066892"/>
    </source>
</evidence>
<dbReference type="GO" id="GO:0033803">
    <property type="term" value="F:kaempferol 4'-O-methyltransferase activity"/>
    <property type="evidence" value="ECO:0007669"/>
    <property type="project" value="UniProtKB-EC"/>
</dbReference>
<dbReference type="EC" id="2.1.1.155" evidence="15"/>
<comment type="catalytic activity">
    <reaction evidence="11">
        <text>quercetin + S-adenosyl-L-methionine = rhamnetin + S-adenosyl-L-homocysteine + H(+)</text>
        <dbReference type="Rhea" id="RHEA:73115"/>
        <dbReference type="ChEBI" id="CHEBI:15378"/>
        <dbReference type="ChEBI" id="CHEBI:57694"/>
        <dbReference type="ChEBI" id="CHEBI:57856"/>
        <dbReference type="ChEBI" id="CHEBI:59789"/>
        <dbReference type="ChEBI" id="CHEBI:192706"/>
    </reaction>
    <physiologicalReaction direction="left-to-right" evidence="11">
        <dbReference type="Rhea" id="RHEA:73116"/>
    </physiologicalReaction>
</comment>
<evidence type="ECO:0000259" key="27">
    <source>
        <dbReference type="Pfam" id="PF00891"/>
    </source>
</evidence>
<dbReference type="InterPro" id="IPR029063">
    <property type="entry name" value="SAM-dependent_MTases_sf"/>
</dbReference>
<dbReference type="CDD" id="cd02440">
    <property type="entry name" value="AdoMet_MTases"/>
    <property type="match status" value="1"/>
</dbReference>
<evidence type="ECO:0000256" key="17">
    <source>
        <dbReference type="ARBA" id="ARBA00071832"/>
    </source>
</evidence>
<dbReference type="PANTHER" id="PTHR11746">
    <property type="entry name" value="O-METHYLTRANSFERASE"/>
    <property type="match status" value="1"/>
</dbReference>
<comment type="catalytic activity">
    <reaction evidence="9">
        <text>kaempferide + S-adenosyl-L-methionine = 7,4'-O-dimethylkaempferol + S-adenosyl-L-homocysteine + H(+)</text>
        <dbReference type="Rhea" id="RHEA:74775"/>
        <dbReference type="ChEBI" id="CHEBI:15378"/>
        <dbReference type="ChEBI" id="CHEBI:57856"/>
        <dbReference type="ChEBI" id="CHEBI:58925"/>
        <dbReference type="ChEBI" id="CHEBI:59789"/>
        <dbReference type="ChEBI" id="CHEBI:194067"/>
    </reaction>
    <physiologicalReaction direction="left-to-right" evidence="9">
        <dbReference type="Rhea" id="RHEA:74776"/>
    </physiologicalReaction>
</comment>
<evidence type="ECO:0000256" key="6">
    <source>
        <dbReference type="ARBA" id="ARBA00050300"/>
    </source>
</evidence>
<evidence type="ECO:0000256" key="7">
    <source>
        <dbReference type="ARBA" id="ARBA00050798"/>
    </source>
</evidence>
<keyword evidence="2" id="KW-0808">Transferase</keyword>
<evidence type="ECO:0000256" key="11">
    <source>
        <dbReference type="ARBA" id="ARBA00051832"/>
    </source>
</evidence>
<dbReference type="GO" id="GO:0009813">
    <property type="term" value="P:flavonoid biosynthetic process"/>
    <property type="evidence" value="ECO:0007669"/>
    <property type="project" value="UniProtKB-ARBA"/>
</dbReference>
<dbReference type="InterPro" id="IPR001077">
    <property type="entry name" value="COMT_C"/>
</dbReference>
<evidence type="ECO:0000256" key="20">
    <source>
        <dbReference type="ARBA" id="ARBA00077083"/>
    </source>
</evidence>
<evidence type="ECO:0000256" key="25">
    <source>
        <dbReference type="ARBA" id="ARBA00081857"/>
    </source>
</evidence>
<dbReference type="OrthoDB" id="2410195at2759"/>
<dbReference type="FunFam" id="1.10.10.10:FF:000213">
    <property type="entry name" value="Coniferyl alcohol 9-O-methyltransferase"/>
    <property type="match status" value="2"/>
</dbReference>